<dbReference type="GeneID" id="19301859"/>
<reference evidence="2 3" key="1">
    <citation type="journal article" date="2012" name="Science">
        <title>The Paleozoic origin of enzymatic lignin decomposition reconstructed from 31 fungal genomes.</title>
        <authorList>
            <person name="Floudas D."/>
            <person name="Binder M."/>
            <person name="Riley R."/>
            <person name="Barry K."/>
            <person name="Blanchette R.A."/>
            <person name="Henrissat B."/>
            <person name="Martinez A.T."/>
            <person name="Otillar R."/>
            <person name="Spatafora J.W."/>
            <person name="Yadav J.S."/>
            <person name="Aerts A."/>
            <person name="Benoit I."/>
            <person name="Boyd A."/>
            <person name="Carlson A."/>
            <person name="Copeland A."/>
            <person name="Coutinho P.M."/>
            <person name="de Vries R.P."/>
            <person name="Ferreira P."/>
            <person name="Findley K."/>
            <person name="Foster B."/>
            <person name="Gaskell J."/>
            <person name="Glotzer D."/>
            <person name="Gorecki P."/>
            <person name="Heitman J."/>
            <person name="Hesse C."/>
            <person name="Hori C."/>
            <person name="Igarashi K."/>
            <person name="Jurgens J.A."/>
            <person name="Kallen N."/>
            <person name="Kersten P."/>
            <person name="Kohler A."/>
            <person name="Kuees U."/>
            <person name="Kumar T.K.A."/>
            <person name="Kuo A."/>
            <person name="LaButti K."/>
            <person name="Larrondo L.F."/>
            <person name="Lindquist E."/>
            <person name="Ling A."/>
            <person name="Lombard V."/>
            <person name="Lucas S."/>
            <person name="Lundell T."/>
            <person name="Martin R."/>
            <person name="McLaughlin D.J."/>
            <person name="Morgenstern I."/>
            <person name="Morin E."/>
            <person name="Murat C."/>
            <person name="Nagy L.G."/>
            <person name="Nolan M."/>
            <person name="Ohm R.A."/>
            <person name="Patyshakuliyeva A."/>
            <person name="Rokas A."/>
            <person name="Ruiz-Duenas F.J."/>
            <person name="Sabat G."/>
            <person name="Salamov A."/>
            <person name="Samejima M."/>
            <person name="Schmutz J."/>
            <person name="Slot J.C."/>
            <person name="St John F."/>
            <person name="Stenlid J."/>
            <person name="Sun H."/>
            <person name="Sun S."/>
            <person name="Syed K."/>
            <person name="Tsang A."/>
            <person name="Wiebenga A."/>
            <person name="Young D."/>
            <person name="Pisabarro A."/>
            <person name="Eastwood D.C."/>
            <person name="Martin F."/>
            <person name="Cullen D."/>
            <person name="Grigoriev I.V."/>
            <person name="Hibbett D.S."/>
        </authorList>
    </citation>
    <scope>NUCLEOTIDE SEQUENCE [LARGE SCALE GENOMIC DNA]</scope>
    <source>
        <strain evidence="2 3">ATCC 11539</strain>
    </source>
</reference>
<feature type="region of interest" description="Disordered" evidence="1">
    <location>
        <begin position="70"/>
        <end position="119"/>
    </location>
</feature>
<evidence type="ECO:0000313" key="2">
    <source>
        <dbReference type="EMBL" id="EPQ55950.1"/>
    </source>
</evidence>
<dbReference type="AlphaFoldDB" id="S7RNA9"/>
<name>S7RNA9_GLOTA</name>
<accession>S7RNA9</accession>
<organism evidence="2 3">
    <name type="scientific">Gloeophyllum trabeum (strain ATCC 11539 / FP-39264 / Madison 617)</name>
    <name type="common">Brown rot fungus</name>
    <dbReference type="NCBI Taxonomy" id="670483"/>
    <lineage>
        <taxon>Eukaryota</taxon>
        <taxon>Fungi</taxon>
        <taxon>Dikarya</taxon>
        <taxon>Basidiomycota</taxon>
        <taxon>Agaricomycotina</taxon>
        <taxon>Agaricomycetes</taxon>
        <taxon>Gloeophyllales</taxon>
        <taxon>Gloeophyllaceae</taxon>
        <taxon>Gloeophyllum</taxon>
    </lineage>
</organism>
<proteinExistence type="predicted"/>
<keyword evidence="3" id="KW-1185">Reference proteome</keyword>
<dbReference type="Proteomes" id="UP000030669">
    <property type="component" value="Unassembled WGS sequence"/>
</dbReference>
<protein>
    <submittedName>
        <fullName evidence="2">Uncharacterized protein</fullName>
    </submittedName>
</protein>
<evidence type="ECO:0000313" key="3">
    <source>
        <dbReference type="Proteomes" id="UP000030669"/>
    </source>
</evidence>
<dbReference type="KEGG" id="gtr:GLOTRDRAFT_129151"/>
<dbReference type="RefSeq" id="XP_007865962.1">
    <property type="nucleotide sequence ID" value="XM_007867771.1"/>
</dbReference>
<dbReference type="HOGENOM" id="CLU_2061733_0_0_1"/>
<dbReference type="EMBL" id="KB469301">
    <property type="protein sequence ID" value="EPQ55950.1"/>
    <property type="molecule type" value="Genomic_DNA"/>
</dbReference>
<sequence>MGQNDAPRAELVVLSLSLPAAPREPVVSDSRGRTAWTYLLAAKVTPSRSMPLPAPPPLALCPSRRRPLSLYAPPGAAPSRSMPLPAPPRLWSTSQVPRNEERTKIRPASESLARDLSPP</sequence>
<gene>
    <name evidence="2" type="ORF">GLOTRDRAFT_129151</name>
</gene>
<evidence type="ECO:0000256" key="1">
    <source>
        <dbReference type="SAM" id="MobiDB-lite"/>
    </source>
</evidence>